<dbReference type="RefSeq" id="WP_009643798.1">
    <property type="nucleotide sequence ID" value="NZ_CAUVNY010000009.1"/>
</dbReference>
<evidence type="ECO:0000256" key="1">
    <source>
        <dbReference type="ARBA" id="ARBA00003217"/>
    </source>
</evidence>
<dbReference type="SUPFAM" id="SSF69189">
    <property type="entry name" value="Penicillin-binding protein associated domain"/>
    <property type="match status" value="1"/>
</dbReference>
<dbReference type="InterPro" id="IPR015956">
    <property type="entry name" value="Peniciliin-bd_prot_C_sf"/>
</dbReference>
<evidence type="ECO:0000256" key="15">
    <source>
        <dbReference type="RuleBase" id="RU004016"/>
    </source>
</evidence>
<dbReference type="InterPro" id="IPR018044">
    <property type="entry name" value="Peptidase_S11"/>
</dbReference>
<dbReference type="GO" id="GO:0009002">
    <property type="term" value="F:serine-type D-Ala-D-Ala carboxypeptidase activity"/>
    <property type="evidence" value="ECO:0007669"/>
    <property type="project" value="UniProtKB-EC"/>
</dbReference>
<evidence type="ECO:0000256" key="11">
    <source>
        <dbReference type="ARBA" id="ARBA00023316"/>
    </source>
</evidence>
<dbReference type="InterPro" id="IPR037167">
    <property type="entry name" value="Peptidase_S11_C_sf"/>
</dbReference>
<keyword evidence="9" id="KW-0133">Cell shape</keyword>
<dbReference type="SUPFAM" id="SSF56601">
    <property type="entry name" value="beta-lactamase/transpeptidase-like"/>
    <property type="match status" value="1"/>
</dbReference>
<dbReference type="PANTHER" id="PTHR21581:SF6">
    <property type="entry name" value="TRAFFICKING PROTEIN PARTICLE COMPLEX SUBUNIT 12"/>
    <property type="match status" value="1"/>
</dbReference>
<dbReference type="Gene3D" id="2.60.410.10">
    <property type="entry name" value="D-Ala-D-Ala carboxypeptidase, C-terminal domain"/>
    <property type="match status" value="1"/>
</dbReference>
<evidence type="ECO:0000256" key="8">
    <source>
        <dbReference type="ARBA" id="ARBA00022801"/>
    </source>
</evidence>
<evidence type="ECO:0000256" key="2">
    <source>
        <dbReference type="ARBA" id="ARBA00004752"/>
    </source>
</evidence>
<feature type="active site" description="Proton acceptor" evidence="13">
    <location>
        <position position="86"/>
    </location>
</feature>
<keyword evidence="16" id="KW-1133">Transmembrane helix</keyword>
<comment type="similarity">
    <text evidence="3 15">Belongs to the peptidase S11 family.</text>
</comment>
<dbReference type="GO" id="GO:0071555">
    <property type="term" value="P:cell wall organization"/>
    <property type="evidence" value="ECO:0007669"/>
    <property type="project" value="UniProtKB-KW"/>
</dbReference>
<evidence type="ECO:0000256" key="7">
    <source>
        <dbReference type="ARBA" id="ARBA00022729"/>
    </source>
</evidence>
<comment type="catalytic activity">
    <reaction evidence="12">
        <text>Preferential cleavage: (Ac)2-L-Lys-D-Ala-|-D-Ala. Also transpeptidation of peptidyl-alanyl moieties that are N-acyl substituents of D-alanine.</text>
        <dbReference type="EC" id="3.4.16.4"/>
    </reaction>
</comment>
<sequence>MSACSNLKRICRILIPAVLCMTMVFSTDVLHRNLYAADVSRSVQSDKIADAPDIKAESAVLYSENTGTVLYSKNAAKRVAPFSTTKLMTALLVVKHEKDLDRKVRISKSATELGGSTMFLKEGEVVTIRQLLYGLMINSGNDAAYSLAEAVSGGDIRKFVRWMNEEADKLGCKDTHFINPNGMKADGHYTTAGDYIKVARAALRNKQVYKLAGTKIFKMDATNLSDRRVMKAHTDLLGKKGSGVVAGKTGFWDGEASIVLSYNKRDLSMLLVMFGDDKENRPKDAEALFRYARKHLKTHIPVDKGEKMGKVLVRGGKHTMVDAYASETAYAYTEKGDRAKIKVKIKRDWLAKAPLKAGDKVGVAKVYVDGRYTSDALLVVKHDVESGWLPSKLYISNMATIIIVAAIALLMLIRRIVTKHRQARAAVRYMGKHDRSNHR</sequence>
<evidence type="ECO:0000256" key="16">
    <source>
        <dbReference type="SAM" id="Phobius"/>
    </source>
</evidence>
<evidence type="ECO:0000256" key="13">
    <source>
        <dbReference type="PIRSR" id="PIRSR618044-1"/>
    </source>
</evidence>
<keyword evidence="19" id="KW-1185">Reference proteome</keyword>
<dbReference type="GO" id="GO:0009252">
    <property type="term" value="P:peptidoglycan biosynthetic process"/>
    <property type="evidence" value="ECO:0007669"/>
    <property type="project" value="UniProtKB-UniPathway"/>
</dbReference>
<dbReference type="InterPro" id="IPR001967">
    <property type="entry name" value="Peptidase_S11_N"/>
</dbReference>
<evidence type="ECO:0000256" key="5">
    <source>
        <dbReference type="ARBA" id="ARBA00022645"/>
    </source>
</evidence>
<keyword evidence="7" id="KW-0732">Signal</keyword>
<feature type="active site" description="Acyl-ester intermediate" evidence="13">
    <location>
        <position position="83"/>
    </location>
</feature>
<feature type="transmembrane region" description="Helical" evidence="16">
    <location>
        <begin position="393"/>
        <end position="413"/>
    </location>
</feature>
<dbReference type="InterPro" id="IPR012907">
    <property type="entry name" value="Peptidase_S11_C"/>
</dbReference>
<keyword evidence="10" id="KW-0573">Peptidoglycan synthesis</keyword>
<keyword evidence="6" id="KW-0645">Protease</keyword>
<dbReference type="SMART" id="SM00936">
    <property type="entry name" value="PBP5_C"/>
    <property type="match status" value="1"/>
</dbReference>
<dbReference type="Gene3D" id="3.40.710.10">
    <property type="entry name" value="DD-peptidase/beta-lactamase superfamily"/>
    <property type="match status" value="1"/>
</dbReference>
<evidence type="ECO:0000256" key="14">
    <source>
        <dbReference type="PIRSR" id="PIRSR618044-2"/>
    </source>
</evidence>
<evidence type="ECO:0000256" key="12">
    <source>
        <dbReference type="ARBA" id="ARBA00034000"/>
    </source>
</evidence>
<dbReference type="PANTHER" id="PTHR21581">
    <property type="entry name" value="D-ALANYL-D-ALANINE CARBOXYPEPTIDASE"/>
    <property type="match status" value="1"/>
</dbReference>
<keyword evidence="11" id="KW-0961">Cell wall biogenesis/degradation</keyword>
<dbReference type="AlphaFoldDB" id="A0A7Y9B0Q5"/>
<evidence type="ECO:0000256" key="4">
    <source>
        <dbReference type="ARBA" id="ARBA00012448"/>
    </source>
</evidence>
<dbReference type="EMBL" id="JABXYR010000001">
    <property type="protein sequence ID" value="NWO23122.1"/>
    <property type="molecule type" value="Genomic_DNA"/>
</dbReference>
<proteinExistence type="inferred from homology"/>
<keyword evidence="16" id="KW-0812">Transmembrane</keyword>
<keyword evidence="8" id="KW-0378">Hydrolase</keyword>
<accession>A0A7Y9B0Q5</accession>
<dbReference type="EC" id="3.4.16.4" evidence="4"/>
<gene>
    <name evidence="18" type="ORF">HW270_03370</name>
</gene>
<evidence type="ECO:0000256" key="9">
    <source>
        <dbReference type="ARBA" id="ARBA00022960"/>
    </source>
</evidence>
<reference evidence="18 19" key="1">
    <citation type="submission" date="2020-06" db="EMBL/GenBank/DDBJ databases">
        <title>Mogibacterium timidum strain W9173 genomic sequence.</title>
        <authorList>
            <person name="Wade W.G."/>
            <person name="Johnston C.D."/>
            <person name="Chen T."/>
            <person name="Dewhirst F.E."/>
        </authorList>
    </citation>
    <scope>NUCLEOTIDE SEQUENCE [LARGE SCALE GENOMIC DNA]</scope>
    <source>
        <strain evidence="18 19">W9173</strain>
    </source>
</reference>
<dbReference type="PRINTS" id="PR00725">
    <property type="entry name" value="DADACBPTASE1"/>
</dbReference>
<protein>
    <recommendedName>
        <fullName evidence="4">serine-type D-Ala-D-Ala carboxypeptidase</fullName>
        <ecNumber evidence="4">3.4.16.4</ecNumber>
    </recommendedName>
</protein>
<evidence type="ECO:0000256" key="10">
    <source>
        <dbReference type="ARBA" id="ARBA00022984"/>
    </source>
</evidence>
<feature type="active site" evidence="13">
    <location>
        <position position="139"/>
    </location>
</feature>
<dbReference type="Pfam" id="PF00768">
    <property type="entry name" value="Peptidase_S11"/>
    <property type="match status" value="1"/>
</dbReference>
<keyword evidence="16" id="KW-0472">Membrane</keyword>
<keyword evidence="5 18" id="KW-0121">Carboxypeptidase</keyword>
<comment type="function">
    <text evidence="1">Removes C-terminal D-alanyl residues from sugar-peptide cell wall precursors.</text>
</comment>
<evidence type="ECO:0000313" key="18">
    <source>
        <dbReference type="EMBL" id="NWO23122.1"/>
    </source>
</evidence>
<dbReference type="Pfam" id="PF07943">
    <property type="entry name" value="PBP5_C"/>
    <property type="match status" value="1"/>
</dbReference>
<feature type="domain" description="Peptidase S11 D-Ala-D-Ala carboxypeptidase A C-terminal" evidence="17">
    <location>
        <begin position="296"/>
        <end position="386"/>
    </location>
</feature>
<dbReference type="UniPathway" id="UPA00219"/>
<evidence type="ECO:0000313" key="19">
    <source>
        <dbReference type="Proteomes" id="UP000526307"/>
    </source>
</evidence>
<name>A0A7Y9B0Q5_9FIRM</name>
<comment type="pathway">
    <text evidence="2">Cell wall biogenesis; peptidoglycan biosynthesis.</text>
</comment>
<comment type="caution">
    <text evidence="18">The sequence shown here is derived from an EMBL/GenBank/DDBJ whole genome shotgun (WGS) entry which is preliminary data.</text>
</comment>
<dbReference type="InterPro" id="IPR012338">
    <property type="entry name" value="Beta-lactam/transpept-like"/>
</dbReference>
<evidence type="ECO:0000256" key="3">
    <source>
        <dbReference type="ARBA" id="ARBA00007164"/>
    </source>
</evidence>
<dbReference type="GO" id="GO:0006508">
    <property type="term" value="P:proteolysis"/>
    <property type="evidence" value="ECO:0007669"/>
    <property type="project" value="UniProtKB-KW"/>
</dbReference>
<organism evidence="18 19">
    <name type="scientific">Mogibacterium timidum</name>
    <dbReference type="NCBI Taxonomy" id="35519"/>
    <lineage>
        <taxon>Bacteria</taxon>
        <taxon>Bacillati</taxon>
        <taxon>Bacillota</taxon>
        <taxon>Clostridia</taxon>
        <taxon>Peptostreptococcales</taxon>
        <taxon>Anaerovoracaceae</taxon>
        <taxon>Mogibacterium</taxon>
    </lineage>
</organism>
<evidence type="ECO:0000259" key="17">
    <source>
        <dbReference type="SMART" id="SM00936"/>
    </source>
</evidence>
<dbReference type="Proteomes" id="UP000526307">
    <property type="component" value="Unassembled WGS sequence"/>
</dbReference>
<dbReference type="GO" id="GO:0008360">
    <property type="term" value="P:regulation of cell shape"/>
    <property type="evidence" value="ECO:0007669"/>
    <property type="project" value="UniProtKB-KW"/>
</dbReference>
<feature type="binding site" evidence="14">
    <location>
        <position position="248"/>
    </location>
    <ligand>
        <name>substrate</name>
    </ligand>
</feature>
<evidence type="ECO:0000256" key="6">
    <source>
        <dbReference type="ARBA" id="ARBA00022670"/>
    </source>
</evidence>